<feature type="signal peptide" evidence="8">
    <location>
        <begin position="1"/>
        <end position="16"/>
    </location>
</feature>
<keyword evidence="6" id="KW-0175">Coiled coil</keyword>
<evidence type="ECO:0000256" key="4">
    <source>
        <dbReference type="ARBA" id="ARBA00022525"/>
    </source>
</evidence>
<evidence type="ECO:0000313" key="10">
    <source>
        <dbReference type="Proteomes" id="UP001432322"/>
    </source>
</evidence>
<comment type="similarity">
    <text evidence="2">Belongs to the fatty-acid and retinol-binding protein (FARBP) family.</text>
</comment>
<dbReference type="AlphaFoldDB" id="A0AAV5VP15"/>
<dbReference type="GO" id="GO:0005576">
    <property type="term" value="C:extracellular region"/>
    <property type="evidence" value="ECO:0007669"/>
    <property type="project" value="UniProtKB-SubCell"/>
</dbReference>
<comment type="caution">
    <text evidence="9">The sequence shown here is derived from an EMBL/GenBank/DDBJ whole genome shotgun (WGS) entry which is preliminary data.</text>
</comment>
<evidence type="ECO:0000256" key="2">
    <source>
        <dbReference type="ARBA" id="ARBA00006648"/>
    </source>
</evidence>
<evidence type="ECO:0000256" key="8">
    <source>
        <dbReference type="SAM" id="SignalP"/>
    </source>
</evidence>
<reference evidence="9" key="1">
    <citation type="submission" date="2023-10" db="EMBL/GenBank/DDBJ databases">
        <title>Genome assembly of Pristionchus species.</title>
        <authorList>
            <person name="Yoshida K."/>
            <person name="Sommer R.J."/>
        </authorList>
    </citation>
    <scope>NUCLEOTIDE SEQUENCE</scope>
    <source>
        <strain evidence="9">RS5133</strain>
    </source>
</reference>
<accession>A0AAV5VP15</accession>
<evidence type="ECO:0000313" key="9">
    <source>
        <dbReference type="EMBL" id="GMT20129.1"/>
    </source>
</evidence>
<dbReference type="PANTHER" id="PTHR31418">
    <property type="entry name" value="FATTY-ACID AND RETINOL-BINDING PROTEIN 1"/>
    <property type="match status" value="1"/>
</dbReference>
<feature type="chain" id="PRO_5043428304" description="Fatty-acid and retinol-binding protein 1" evidence="8">
    <location>
        <begin position="17"/>
        <end position="213"/>
    </location>
</feature>
<evidence type="ECO:0000256" key="1">
    <source>
        <dbReference type="ARBA" id="ARBA00004613"/>
    </source>
</evidence>
<dbReference type="Pfam" id="PF05823">
    <property type="entry name" value="Gp-FAR-1"/>
    <property type="match status" value="1"/>
</dbReference>
<sequence length="213" mass="24107">MRTILILTLLAYQGSSETFKTEKLINALKSVGTFNETAVLALIKKNAGPALIPIQGHIDTCTARVYDYIPTDSDWEIARSERGNMNRMRYNNTHAFLDALKLHMPKTYNLMERKGITLSDELKELSKEAQEHAKKLGDRILQWFIDIALVFTHGGPDKHDVSKIIYAFGDLPDATKIEIEKTFCGYTLVSILSMALENGDHIMNEFNRFVEAP</sequence>
<dbReference type="EMBL" id="BTSY01000003">
    <property type="protein sequence ID" value="GMT20129.1"/>
    <property type="molecule type" value="Genomic_DNA"/>
</dbReference>
<protein>
    <recommendedName>
        <fullName evidence="3">Fatty-acid and retinol-binding protein 1</fullName>
    </recommendedName>
</protein>
<proteinExistence type="inferred from homology"/>
<dbReference type="InterPro" id="IPR008632">
    <property type="entry name" value="Gp-FAR-1"/>
</dbReference>
<dbReference type="Proteomes" id="UP001432322">
    <property type="component" value="Unassembled WGS sequence"/>
</dbReference>
<organism evidence="9 10">
    <name type="scientific">Pristionchus fissidentatus</name>
    <dbReference type="NCBI Taxonomy" id="1538716"/>
    <lineage>
        <taxon>Eukaryota</taxon>
        <taxon>Metazoa</taxon>
        <taxon>Ecdysozoa</taxon>
        <taxon>Nematoda</taxon>
        <taxon>Chromadorea</taxon>
        <taxon>Rhabditida</taxon>
        <taxon>Rhabditina</taxon>
        <taxon>Diplogasteromorpha</taxon>
        <taxon>Diplogasteroidea</taxon>
        <taxon>Neodiplogasteridae</taxon>
        <taxon>Pristionchus</taxon>
    </lineage>
</organism>
<evidence type="ECO:0000256" key="7">
    <source>
        <dbReference type="ARBA" id="ARBA00023121"/>
    </source>
</evidence>
<evidence type="ECO:0000256" key="5">
    <source>
        <dbReference type="ARBA" id="ARBA00022729"/>
    </source>
</evidence>
<name>A0AAV5VP15_9BILA</name>
<comment type="subcellular location">
    <subcellularLocation>
        <location evidence="1">Secreted</location>
    </subcellularLocation>
</comment>
<keyword evidence="10" id="KW-1185">Reference proteome</keyword>
<keyword evidence="4" id="KW-0964">Secreted</keyword>
<dbReference type="GO" id="GO:0008289">
    <property type="term" value="F:lipid binding"/>
    <property type="evidence" value="ECO:0007669"/>
    <property type="project" value="UniProtKB-KW"/>
</dbReference>
<dbReference type="PANTHER" id="PTHR31418:SF7">
    <property type="entry name" value="FATTY-ACID AND RETINOL-BINDING PROTEIN 1"/>
    <property type="match status" value="1"/>
</dbReference>
<dbReference type="Gene3D" id="1.20.120.1100">
    <property type="match status" value="1"/>
</dbReference>
<feature type="non-terminal residue" evidence="9">
    <location>
        <position position="213"/>
    </location>
</feature>
<evidence type="ECO:0000256" key="6">
    <source>
        <dbReference type="ARBA" id="ARBA00023054"/>
    </source>
</evidence>
<evidence type="ECO:0000256" key="3">
    <source>
        <dbReference type="ARBA" id="ARBA00017453"/>
    </source>
</evidence>
<keyword evidence="7" id="KW-0446">Lipid-binding</keyword>
<keyword evidence="5 8" id="KW-0732">Signal</keyword>
<gene>
    <name evidence="9" type="ORF">PFISCL1PPCAC_11426</name>
</gene>